<dbReference type="EMBL" id="FNQE01000018">
    <property type="protein sequence ID" value="SDZ08717.1"/>
    <property type="molecule type" value="Genomic_DNA"/>
</dbReference>
<dbReference type="NCBIfam" id="TIGR00040">
    <property type="entry name" value="yfcE"/>
    <property type="match status" value="1"/>
</dbReference>
<gene>
    <name evidence="4" type="ORF">SAMN05660462_01812</name>
</gene>
<sequence length="158" mass="17488">MKVAVISDTHGYIDSCIGALRKIKNIDLILHLGDYSKDVVGIRNGVEVEVINVKGNCDVYDNHTLDDRILEIMGKKIFMTHGDLYRVKHGLNDIYYRAKELGAAVALFGHSHMPTAVEHDGILFLNPGSPSLPRGGTHKSIGLLHIDEDSIRGEIIYI</sequence>
<comment type="cofactor">
    <cofactor evidence="2">
        <name>a divalent metal cation</name>
        <dbReference type="ChEBI" id="CHEBI:60240"/>
    </cofactor>
</comment>
<accession>A0A1H3Q5Q9</accession>
<evidence type="ECO:0000313" key="4">
    <source>
        <dbReference type="EMBL" id="SDZ08717.1"/>
    </source>
</evidence>
<reference evidence="4 5" key="1">
    <citation type="submission" date="2016-10" db="EMBL/GenBank/DDBJ databases">
        <authorList>
            <person name="de Groot N.N."/>
        </authorList>
    </citation>
    <scope>NUCLEOTIDE SEQUENCE [LARGE SCALE GENOMIC DNA]</scope>
    <source>
        <strain evidence="4 5">DSM 21650</strain>
    </source>
</reference>
<proteinExistence type="inferred from homology"/>
<keyword evidence="5" id="KW-1185">Reference proteome</keyword>
<dbReference type="InterPro" id="IPR024654">
    <property type="entry name" value="Calcineurin-like_PHP_lpxH"/>
</dbReference>
<keyword evidence="2" id="KW-0479">Metal-binding</keyword>
<feature type="domain" description="Calcineurin-like phosphoesterase" evidence="3">
    <location>
        <begin position="1"/>
        <end position="148"/>
    </location>
</feature>
<dbReference type="AlphaFoldDB" id="A0A1H3Q5Q9"/>
<dbReference type="InterPro" id="IPR029052">
    <property type="entry name" value="Metallo-depent_PP-like"/>
</dbReference>
<dbReference type="GO" id="GO:0016787">
    <property type="term" value="F:hydrolase activity"/>
    <property type="evidence" value="ECO:0007669"/>
    <property type="project" value="UniProtKB-UniRule"/>
</dbReference>
<evidence type="ECO:0000259" key="3">
    <source>
        <dbReference type="Pfam" id="PF12850"/>
    </source>
</evidence>
<dbReference type="SUPFAM" id="SSF56300">
    <property type="entry name" value="Metallo-dependent phosphatases"/>
    <property type="match status" value="1"/>
</dbReference>
<dbReference type="CDD" id="cd00841">
    <property type="entry name" value="MPP_YfcE"/>
    <property type="match status" value="1"/>
</dbReference>
<evidence type="ECO:0000313" key="5">
    <source>
        <dbReference type="Proteomes" id="UP000198625"/>
    </source>
</evidence>
<dbReference type="GO" id="GO:0046872">
    <property type="term" value="F:metal ion binding"/>
    <property type="evidence" value="ECO:0007669"/>
    <property type="project" value="UniProtKB-KW"/>
</dbReference>
<name>A0A1H3Q5Q9_9FIRM</name>
<dbReference type="EC" id="3.1.4.-" evidence="2"/>
<dbReference type="InterPro" id="IPR000979">
    <property type="entry name" value="Phosphodiesterase_MJ0936/Vps29"/>
</dbReference>
<dbReference type="PANTHER" id="PTHR11124">
    <property type="entry name" value="VACUOLAR SORTING PROTEIN VPS29"/>
    <property type="match status" value="1"/>
</dbReference>
<dbReference type="OrthoDB" id="9800565at2"/>
<organism evidence="4 5">
    <name type="scientific">Proteiniborus ethanoligenes</name>
    <dbReference type="NCBI Taxonomy" id="415015"/>
    <lineage>
        <taxon>Bacteria</taxon>
        <taxon>Bacillati</taxon>
        <taxon>Bacillota</taxon>
        <taxon>Clostridia</taxon>
        <taxon>Eubacteriales</taxon>
        <taxon>Proteiniborus</taxon>
    </lineage>
</organism>
<evidence type="ECO:0000256" key="1">
    <source>
        <dbReference type="ARBA" id="ARBA00008950"/>
    </source>
</evidence>
<evidence type="ECO:0000256" key="2">
    <source>
        <dbReference type="RuleBase" id="RU362039"/>
    </source>
</evidence>
<protein>
    <recommendedName>
        <fullName evidence="2">Phosphoesterase</fullName>
        <ecNumber evidence="2">3.1.4.-</ecNumber>
    </recommendedName>
</protein>
<dbReference type="Proteomes" id="UP000198625">
    <property type="component" value="Unassembled WGS sequence"/>
</dbReference>
<dbReference type="Gene3D" id="3.60.21.10">
    <property type="match status" value="1"/>
</dbReference>
<dbReference type="RefSeq" id="WP_091730109.1">
    <property type="nucleotide sequence ID" value="NZ_FNQE01000018.1"/>
</dbReference>
<dbReference type="Pfam" id="PF12850">
    <property type="entry name" value="Metallophos_2"/>
    <property type="match status" value="1"/>
</dbReference>
<comment type="similarity">
    <text evidence="1 2">Belongs to the metallophosphoesterase superfamily. YfcE family.</text>
</comment>
<dbReference type="STRING" id="415015.SAMN05660462_01812"/>
<dbReference type="InterPro" id="IPR041802">
    <property type="entry name" value="MPP_YfcE"/>
</dbReference>